<proteinExistence type="predicted"/>
<feature type="compositionally biased region" description="Low complexity" evidence="1">
    <location>
        <begin position="32"/>
        <end position="54"/>
    </location>
</feature>
<evidence type="ECO:0000313" key="2">
    <source>
        <dbReference type="EMBL" id="SDJ53258.1"/>
    </source>
</evidence>
<dbReference type="PANTHER" id="PTHR24637:SF421">
    <property type="entry name" value="CUTICLE COLLAGEN DPY-2"/>
    <property type="match status" value="1"/>
</dbReference>
<gene>
    <name evidence="2" type="ORF">SAMN04490247_2270</name>
</gene>
<accession>A0A1G8UHM6</accession>
<feature type="region of interest" description="Disordered" evidence="1">
    <location>
        <begin position="1"/>
        <end position="69"/>
    </location>
</feature>
<reference evidence="3" key="1">
    <citation type="submission" date="2016-10" db="EMBL/GenBank/DDBJ databases">
        <authorList>
            <person name="Varghese N."/>
            <person name="Submissions S."/>
        </authorList>
    </citation>
    <scope>NUCLEOTIDE SEQUENCE [LARGE SCALE GENOMIC DNA]</scope>
    <source>
        <strain evidence="3">DSM 4771</strain>
    </source>
</reference>
<dbReference type="AlphaFoldDB" id="A0A1G8UHM6"/>
<feature type="compositionally biased region" description="Pro residues" evidence="1">
    <location>
        <begin position="56"/>
        <end position="66"/>
    </location>
</feature>
<dbReference type="STRING" id="86666.SAMN04490247_2270"/>
<dbReference type="PANTHER" id="PTHR24637">
    <property type="entry name" value="COLLAGEN"/>
    <property type="match status" value="1"/>
</dbReference>
<name>A0A1G8UHM6_9BACI</name>
<keyword evidence="3" id="KW-1185">Reference proteome</keyword>
<evidence type="ECO:0000313" key="3">
    <source>
        <dbReference type="Proteomes" id="UP000199225"/>
    </source>
</evidence>
<keyword evidence="2" id="KW-0176">Collagen</keyword>
<sequence>MSWEKDKHCDCEHECNCVGPPGPRGPRGKPGEQGPAGPKGRRGAPGPKGDTGPQGPQGPPGPPGPPAEQDLCCRVILEQSTQLVPPAKPGSTHVEKEVLAEIEKVCDGFIVIGGLLRKWISYTAFEDCRCFTQRSIIDEKPFQCLIERKDIKEGDSFSIKKADIACEVSSEEANFGECSKSSGVLAYSFKEKDVIHICVEDQREEYKNQSH</sequence>
<evidence type="ECO:0000256" key="1">
    <source>
        <dbReference type="SAM" id="MobiDB-lite"/>
    </source>
</evidence>
<dbReference type="InterPro" id="IPR008160">
    <property type="entry name" value="Collagen"/>
</dbReference>
<feature type="compositionally biased region" description="Basic and acidic residues" evidence="1">
    <location>
        <begin position="1"/>
        <end position="15"/>
    </location>
</feature>
<protein>
    <submittedName>
        <fullName evidence="2">Collagen triple helix repeat-containing protein</fullName>
    </submittedName>
</protein>
<dbReference type="Proteomes" id="UP000199225">
    <property type="component" value="Unassembled WGS sequence"/>
</dbReference>
<dbReference type="EMBL" id="FNEV01000006">
    <property type="protein sequence ID" value="SDJ53258.1"/>
    <property type="molecule type" value="Genomic_DNA"/>
</dbReference>
<dbReference type="Pfam" id="PF01391">
    <property type="entry name" value="Collagen"/>
    <property type="match status" value="1"/>
</dbReference>
<organism evidence="2 3">
    <name type="scientific">Salimicrobium halophilum</name>
    <dbReference type="NCBI Taxonomy" id="86666"/>
    <lineage>
        <taxon>Bacteria</taxon>
        <taxon>Bacillati</taxon>
        <taxon>Bacillota</taxon>
        <taxon>Bacilli</taxon>
        <taxon>Bacillales</taxon>
        <taxon>Bacillaceae</taxon>
        <taxon>Salimicrobium</taxon>
    </lineage>
</organism>